<reference evidence="2" key="1">
    <citation type="journal article" date="2023" name="DNA Res.">
        <title>Chromosome-level genome assembly of Phrynocephalus forsythii using third-generation DNA sequencing and Hi-C analysis.</title>
        <authorList>
            <person name="Qi Y."/>
            <person name="Zhao W."/>
            <person name="Zhao Y."/>
            <person name="Niu C."/>
            <person name="Cao S."/>
            <person name="Zhang Y."/>
        </authorList>
    </citation>
    <scope>NUCLEOTIDE SEQUENCE</scope>
    <source>
        <tissue evidence="2">Muscle</tissue>
    </source>
</reference>
<organism evidence="2 3">
    <name type="scientific">Phrynocephalus forsythii</name>
    <dbReference type="NCBI Taxonomy" id="171643"/>
    <lineage>
        <taxon>Eukaryota</taxon>
        <taxon>Metazoa</taxon>
        <taxon>Chordata</taxon>
        <taxon>Craniata</taxon>
        <taxon>Vertebrata</taxon>
        <taxon>Euteleostomi</taxon>
        <taxon>Lepidosauria</taxon>
        <taxon>Squamata</taxon>
        <taxon>Bifurcata</taxon>
        <taxon>Unidentata</taxon>
        <taxon>Episquamata</taxon>
        <taxon>Toxicofera</taxon>
        <taxon>Iguania</taxon>
        <taxon>Acrodonta</taxon>
        <taxon>Agamidae</taxon>
        <taxon>Agaminae</taxon>
        <taxon>Phrynocephalus</taxon>
    </lineage>
</organism>
<name>A0A9Q0X912_9SAUR</name>
<feature type="compositionally biased region" description="Basic and acidic residues" evidence="1">
    <location>
        <begin position="72"/>
        <end position="91"/>
    </location>
</feature>
<evidence type="ECO:0000313" key="3">
    <source>
        <dbReference type="Proteomes" id="UP001142489"/>
    </source>
</evidence>
<accession>A0A9Q0X912</accession>
<feature type="compositionally biased region" description="Basic and acidic residues" evidence="1">
    <location>
        <begin position="27"/>
        <end position="36"/>
    </location>
</feature>
<dbReference type="EMBL" id="JAPFRF010000022">
    <property type="protein sequence ID" value="KAJ7304977.1"/>
    <property type="molecule type" value="Genomic_DNA"/>
</dbReference>
<sequence>MESEKGLQVHLGATLRAVAFSLPLVPEDQKPDRLPEWAEPAGGLPLRAEDGQPRQLRVPPEQGLQRGPGGRQQHECGQRRLQEPHKRHDGQEPGVPLPSRLHQQRRRQLRLQVEDHQ</sequence>
<evidence type="ECO:0000256" key="1">
    <source>
        <dbReference type="SAM" id="MobiDB-lite"/>
    </source>
</evidence>
<evidence type="ECO:0000313" key="2">
    <source>
        <dbReference type="EMBL" id="KAJ7304977.1"/>
    </source>
</evidence>
<proteinExistence type="predicted"/>
<keyword evidence="3" id="KW-1185">Reference proteome</keyword>
<protein>
    <submittedName>
        <fullName evidence="2">Uncharacterized protein</fullName>
    </submittedName>
</protein>
<feature type="region of interest" description="Disordered" evidence="1">
    <location>
        <begin position="25"/>
        <end position="117"/>
    </location>
</feature>
<dbReference type="Proteomes" id="UP001142489">
    <property type="component" value="Unassembled WGS sequence"/>
</dbReference>
<gene>
    <name evidence="2" type="ORF">JRQ81_010706</name>
</gene>
<comment type="caution">
    <text evidence="2">The sequence shown here is derived from an EMBL/GenBank/DDBJ whole genome shotgun (WGS) entry which is preliminary data.</text>
</comment>
<dbReference type="AlphaFoldDB" id="A0A9Q0X912"/>